<feature type="non-terminal residue" evidence="1">
    <location>
        <position position="138"/>
    </location>
</feature>
<evidence type="ECO:0000313" key="1">
    <source>
        <dbReference type="EMBL" id="SVD86682.1"/>
    </source>
</evidence>
<dbReference type="EMBL" id="UINC01178494">
    <property type="protein sequence ID" value="SVD86682.1"/>
    <property type="molecule type" value="Genomic_DNA"/>
</dbReference>
<dbReference type="AlphaFoldDB" id="A0A382YTT9"/>
<protein>
    <recommendedName>
        <fullName evidence="2">Outer membrane protein beta-barrel domain-containing protein</fullName>
    </recommendedName>
</protein>
<sequence>MKKWLAVYATAITLVAMPSQSEAQVSVRLGLSSMTGLAGIEYQTGNISLGAGALAGPIATSARYVLNTEGNSLWAGLAFVLNAAEVTEADYSSKDVPSVGPLVGYRIDLNEKLDLSIGGGYGVWLGVDADLEILGEKN</sequence>
<organism evidence="1">
    <name type="scientific">marine metagenome</name>
    <dbReference type="NCBI Taxonomy" id="408172"/>
    <lineage>
        <taxon>unclassified sequences</taxon>
        <taxon>metagenomes</taxon>
        <taxon>ecological metagenomes</taxon>
    </lineage>
</organism>
<gene>
    <name evidence="1" type="ORF">METZ01_LOCUS439536</name>
</gene>
<accession>A0A382YTT9</accession>
<reference evidence="1" key="1">
    <citation type="submission" date="2018-05" db="EMBL/GenBank/DDBJ databases">
        <authorList>
            <person name="Lanie J.A."/>
            <person name="Ng W.-L."/>
            <person name="Kazmierczak K.M."/>
            <person name="Andrzejewski T.M."/>
            <person name="Davidsen T.M."/>
            <person name="Wayne K.J."/>
            <person name="Tettelin H."/>
            <person name="Glass J.I."/>
            <person name="Rusch D."/>
            <person name="Podicherti R."/>
            <person name="Tsui H.-C.T."/>
            <person name="Winkler M.E."/>
        </authorList>
    </citation>
    <scope>NUCLEOTIDE SEQUENCE</scope>
</reference>
<proteinExistence type="predicted"/>
<name>A0A382YTT9_9ZZZZ</name>
<evidence type="ECO:0008006" key="2">
    <source>
        <dbReference type="Google" id="ProtNLM"/>
    </source>
</evidence>